<protein>
    <recommendedName>
        <fullName evidence="4">DUF2208 domain-containing protein</fullName>
    </recommendedName>
</protein>
<dbReference type="Proteomes" id="UP000001431">
    <property type="component" value="Chromosome"/>
</dbReference>
<evidence type="ECO:0008006" key="4">
    <source>
        <dbReference type="Google" id="ProtNLM"/>
    </source>
</evidence>
<reference evidence="2" key="1">
    <citation type="submission" date="2007-02" db="EMBL/GenBank/DDBJ databases">
        <title>Complete sequence of Pyrobaculum calidifontis JCM 11548.</title>
        <authorList>
            <consortium name="US DOE Joint Genome Institute"/>
            <person name="Copeland A."/>
            <person name="Lucas S."/>
            <person name="Lapidus A."/>
            <person name="Barry K."/>
            <person name="Glavina del Rio T."/>
            <person name="Dalin E."/>
            <person name="Tice H."/>
            <person name="Pitluck S."/>
            <person name="Chain P."/>
            <person name="Malfatti S."/>
            <person name="Shin M."/>
            <person name="Vergez L."/>
            <person name="Schmutz J."/>
            <person name="Larimer F."/>
            <person name="Land M."/>
            <person name="Hauser L."/>
            <person name="Kyrpides N."/>
            <person name="Mikhailova N."/>
            <person name="Cozen A.E."/>
            <person name="Fitz-Gibbon S.T."/>
            <person name="House C.H."/>
            <person name="Saltikov C."/>
            <person name="Lowe T.M."/>
            <person name="Richardson P."/>
        </authorList>
    </citation>
    <scope>NUCLEOTIDE SEQUENCE [LARGE SCALE GENOMIC DNA]</scope>
    <source>
        <strain evidence="2">JCM 11548</strain>
    </source>
</reference>
<dbReference type="AlphaFoldDB" id="A3MTS9"/>
<keyword evidence="1" id="KW-0472">Membrane</keyword>
<keyword evidence="3" id="KW-1185">Reference proteome</keyword>
<gene>
    <name evidence="2" type="ordered locus">Pcal_0620</name>
</gene>
<dbReference type="EMBL" id="CP000561">
    <property type="protein sequence ID" value="ABO08046.1"/>
    <property type="molecule type" value="Genomic_DNA"/>
</dbReference>
<keyword evidence="1" id="KW-0812">Transmembrane</keyword>
<organism evidence="2 3">
    <name type="scientific">Pyrobaculum calidifontis (strain DSM 21063 / JCM 11548 / VA1)</name>
    <dbReference type="NCBI Taxonomy" id="410359"/>
    <lineage>
        <taxon>Archaea</taxon>
        <taxon>Thermoproteota</taxon>
        <taxon>Thermoprotei</taxon>
        <taxon>Thermoproteales</taxon>
        <taxon>Thermoproteaceae</taxon>
        <taxon>Pyrobaculum</taxon>
    </lineage>
</organism>
<evidence type="ECO:0000313" key="3">
    <source>
        <dbReference type="Proteomes" id="UP000001431"/>
    </source>
</evidence>
<dbReference type="KEGG" id="pcl:Pcal_0620"/>
<feature type="transmembrane region" description="Helical" evidence="1">
    <location>
        <begin position="139"/>
        <end position="157"/>
    </location>
</feature>
<dbReference type="eggNOG" id="arCOG04319">
    <property type="taxonomic scope" value="Archaea"/>
</dbReference>
<feature type="transmembrane region" description="Helical" evidence="1">
    <location>
        <begin position="100"/>
        <end position="119"/>
    </location>
</feature>
<feature type="transmembrane region" description="Helical" evidence="1">
    <location>
        <begin position="31"/>
        <end position="51"/>
    </location>
</feature>
<accession>A3MTS9</accession>
<proteinExistence type="predicted"/>
<evidence type="ECO:0000256" key="1">
    <source>
        <dbReference type="SAM" id="Phobius"/>
    </source>
</evidence>
<evidence type="ECO:0000313" key="2">
    <source>
        <dbReference type="EMBL" id="ABO08046.1"/>
    </source>
</evidence>
<name>A3MTS9_PYRCJ</name>
<dbReference type="HOGENOM" id="CLU_1122678_0_0_2"/>
<keyword evidence="1" id="KW-1133">Transmembrane helix</keyword>
<sequence length="237" mass="27119">MRHGPYMRRLLISLASILAFSAILTFYPGEYFTAILLYFVLFFGITIAMGLRTYRRGMATVQEISKGKPLLEIDEKEVGKVMEKDKELVAEYRRLTRSSLIPLLLLPAFMVLATVLFPTLPPLLESTAGPVIGAYPARFLAYVTIFSIFSAISMLLFKPPTMPRIVRNVKIYEGGMVVDKVVGLKAPIEVEEYTVNPERRFIQFKLNNQIFRIYYKDVKELDSILLKIIKPLKQRSQ</sequence>
<dbReference type="InterPro" id="IPR009198">
    <property type="entry name" value="UCP014484_TM"/>
</dbReference>
<dbReference type="Pfam" id="PF09973">
    <property type="entry name" value="DUF2208"/>
    <property type="match status" value="1"/>
</dbReference>